<proteinExistence type="predicted"/>
<name>A0A1V0SBJ4_9VIRU</name>
<gene>
    <name evidence="1" type="ORF">Catovirus_2_15</name>
</gene>
<accession>A0A1V0SBJ4</accession>
<organism evidence="1">
    <name type="scientific">Catovirus CTV1</name>
    <dbReference type="NCBI Taxonomy" id="1977631"/>
    <lineage>
        <taxon>Viruses</taxon>
        <taxon>Varidnaviria</taxon>
        <taxon>Bamfordvirae</taxon>
        <taxon>Nucleocytoviricota</taxon>
        <taxon>Megaviricetes</taxon>
        <taxon>Imitervirales</taxon>
        <taxon>Mimiviridae</taxon>
        <taxon>Klosneuvirinae</taxon>
        <taxon>Catovirus</taxon>
    </lineage>
</organism>
<sequence>MYSTLYPKFQTETIYQHCCAKIAILSHESMLIKHIYLPEVFILLLDLEYYQVVKSGKFCDEQFEFYLTEYEDIDAFEDFIQDFLKYSETQKSTVPIKFVTERQIKKYVVSTRFKKECIYDKPRYVDHCDLKLLVKYCPPLVLDDLEDIMTIIVKSLPTQDFELIMKYCGKSQKVRESLLRYGRYSYEQFLSLESILSLDAYADSKKYVKKEILPLKISRQTSLPVIQLDVLKYCQLFPELYQTEIYIKPHTKKDPMVRYLIEELSKFKKVICEHSYQYCIYSFKKSDCQKYWIISKTVTVDKEEFTKTSTVTGTMIFFTGLTTFECE</sequence>
<evidence type="ECO:0000313" key="1">
    <source>
        <dbReference type="EMBL" id="ARF09066.1"/>
    </source>
</evidence>
<reference evidence="1" key="1">
    <citation type="journal article" date="2017" name="Science">
        <title>Giant viruses with an expanded complement of translation system components.</title>
        <authorList>
            <person name="Schulz F."/>
            <person name="Yutin N."/>
            <person name="Ivanova N.N."/>
            <person name="Ortega D.R."/>
            <person name="Lee T.K."/>
            <person name="Vierheilig J."/>
            <person name="Daims H."/>
            <person name="Horn M."/>
            <person name="Wagner M."/>
            <person name="Jensen G.J."/>
            <person name="Kyrpides N.C."/>
            <person name="Koonin E.V."/>
            <person name="Woyke T."/>
        </authorList>
    </citation>
    <scope>NUCLEOTIDE SEQUENCE</scope>
    <source>
        <strain evidence="1">CTV1</strain>
    </source>
</reference>
<protein>
    <submittedName>
        <fullName evidence="1">Uncharacterized protein</fullName>
    </submittedName>
</protein>
<dbReference type="EMBL" id="KY684084">
    <property type="protein sequence ID" value="ARF09066.1"/>
    <property type="molecule type" value="Genomic_DNA"/>
</dbReference>